<organism evidence="2 3">
    <name type="scientific">Luteolibacter arcticus</name>
    <dbReference type="NCBI Taxonomy" id="1581411"/>
    <lineage>
        <taxon>Bacteria</taxon>
        <taxon>Pseudomonadati</taxon>
        <taxon>Verrucomicrobiota</taxon>
        <taxon>Verrucomicrobiia</taxon>
        <taxon>Verrucomicrobiales</taxon>
        <taxon>Verrucomicrobiaceae</taxon>
        <taxon>Luteolibacter</taxon>
    </lineage>
</organism>
<proteinExistence type="predicted"/>
<keyword evidence="1" id="KW-0812">Transmembrane</keyword>
<keyword evidence="1" id="KW-1133">Transmembrane helix</keyword>
<keyword evidence="3" id="KW-1185">Reference proteome</keyword>
<comment type="caution">
    <text evidence="2">The sequence shown here is derived from an EMBL/GenBank/DDBJ whole genome shotgun (WGS) entry which is preliminary data.</text>
</comment>
<protein>
    <submittedName>
        <fullName evidence="2">Uncharacterized protein</fullName>
    </submittedName>
</protein>
<reference evidence="2 3" key="1">
    <citation type="submission" date="2022-10" db="EMBL/GenBank/DDBJ databases">
        <title>Luteolibacter arcticus strain CCTCC AB 2014275, whole genome shotgun sequencing project.</title>
        <authorList>
            <person name="Zhao G."/>
            <person name="Shen L."/>
        </authorList>
    </citation>
    <scope>NUCLEOTIDE SEQUENCE [LARGE SCALE GENOMIC DNA]</scope>
    <source>
        <strain evidence="2 3">CCTCC AB 2014275</strain>
    </source>
</reference>
<evidence type="ECO:0000313" key="2">
    <source>
        <dbReference type="EMBL" id="MCW1921983.1"/>
    </source>
</evidence>
<feature type="transmembrane region" description="Helical" evidence="1">
    <location>
        <begin position="21"/>
        <end position="44"/>
    </location>
</feature>
<name>A0ABT3GEE0_9BACT</name>
<sequence>MNEPQPMPPGRAAPYTRGEVIMMWLCWVTPGIATGLFLTAYLQWFWSLFRPPEPVWYSIILWGLIATVLLGCAGFAAVIHAGKSGQERFARRVVKLALLFILAQIFVAPMMGWFVVYLIFGR</sequence>
<keyword evidence="1" id="KW-0472">Membrane</keyword>
<feature type="transmembrane region" description="Helical" evidence="1">
    <location>
        <begin position="56"/>
        <end position="81"/>
    </location>
</feature>
<gene>
    <name evidence="2" type="ORF">OKA05_05430</name>
</gene>
<dbReference type="Proteomes" id="UP001320876">
    <property type="component" value="Unassembled WGS sequence"/>
</dbReference>
<accession>A0ABT3GEE0</accession>
<evidence type="ECO:0000256" key="1">
    <source>
        <dbReference type="SAM" id="Phobius"/>
    </source>
</evidence>
<evidence type="ECO:0000313" key="3">
    <source>
        <dbReference type="Proteomes" id="UP001320876"/>
    </source>
</evidence>
<dbReference type="EMBL" id="JAPDDT010000002">
    <property type="protein sequence ID" value="MCW1921983.1"/>
    <property type="molecule type" value="Genomic_DNA"/>
</dbReference>
<dbReference type="RefSeq" id="WP_264486093.1">
    <property type="nucleotide sequence ID" value="NZ_JAPDDT010000002.1"/>
</dbReference>
<feature type="transmembrane region" description="Helical" evidence="1">
    <location>
        <begin position="93"/>
        <end position="120"/>
    </location>
</feature>